<feature type="region of interest" description="Disordered" evidence="1">
    <location>
        <begin position="650"/>
        <end position="696"/>
    </location>
</feature>
<dbReference type="Gene3D" id="1.20.58.120">
    <property type="entry name" value="BAG domain"/>
    <property type="match status" value="1"/>
</dbReference>
<dbReference type="Pfam" id="PF02179">
    <property type="entry name" value="BAG"/>
    <property type="match status" value="1"/>
</dbReference>
<dbReference type="AlphaFoldDB" id="A0A4Y7TY32"/>
<dbReference type="EMBL" id="QPFP01000002">
    <property type="protein sequence ID" value="TEB39086.1"/>
    <property type="molecule type" value="Genomic_DNA"/>
</dbReference>
<feature type="compositionally biased region" description="Polar residues" evidence="1">
    <location>
        <begin position="316"/>
        <end position="328"/>
    </location>
</feature>
<feature type="compositionally biased region" description="Low complexity" evidence="1">
    <location>
        <begin position="241"/>
        <end position="251"/>
    </location>
</feature>
<feature type="compositionally biased region" description="Polar residues" evidence="1">
    <location>
        <begin position="164"/>
        <end position="178"/>
    </location>
</feature>
<organism evidence="3 4">
    <name type="scientific">Coprinellus micaceus</name>
    <name type="common">Glistening ink-cap mushroom</name>
    <name type="synonym">Coprinus micaceus</name>
    <dbReference type="NCBI Taxonomy" id="71717"/>
    <lineage>
        <taxon>Eukaryota</taxon>
        <taxon>Fungi</taxon>
        <taxon>Dikarya</taxon>
        <taxon>Basidiomycota</taxon>
        <taxon>Agaricomycotina</taxon>
        <taxon>Agaricomycetes</taxon>
        <taxon>Agaricomycetidae</taxon>
        <taxon>Agaricales</taxon>
        <taxon>Agaricineae</taxon>
        <taxon>Psathyrellaceae</taxon>
        <taxon>Coprinellus</taxon>
    </lineage>
</organism>
<dbReference type="STRING" id="71717.A0A4Y7TY32"/>
<proteinExistence type="predicted"/>
<dbReference type="InterPro" id="IPR036533">
    <property type="entry name" value="BAG_dom_sf"/>
</dbReference>
<feature type="compositionally biased region" description="Low complexity" evidence="1">
    <location>
        <begin position="202"/>
        <end position="212"/>
    </location>
</feature>
<evidence type="ECO:0000313" key="4">
    <source>
        <dbReference type="Proteomes" id="UP000298030"/>
    </source>
</evidence>
<feature type="region of interest" description="Disordered" evidence="1">
    <location>
        <begin position="509"/>
        <end position="588"/>
    </location>
</feature>
<sequence length="726" mass="78807">MFAPTLYHAQHIDFAALAEARAAEAVAKAAEAGYLAQQAEAYAHVQAQAPFWSSTAPAIRCSGRFSRPCVDCAGLQQPSFSYTPGYQDNYSPLPGHTLGGYGRPQHVRQPHHGRALAELELEALLRRERFARLQLEEEIRRLKSREQNMAHHAFGDFTHKGVPNRQSRASTPCGNADSNAPFVATHAPQHYGLSRSRPAPKPRAVAVKPTPANNGPPTPEDVILSMVLQNIGIDHYNGAVSQQSKQPKSQKVTAPEEAPKQQPKQQPKKLAHKGSLIDQIKVRSEREGHDEIRDTIQSVVNALLTPAKHQPPLKQPSPSAHPTNQARSDITRGPDSINGFDLIEAVLGNLNNQSYACQASSNPDPTISRGAPNKAFATATSTKIDTKGKGKEPRAATQSTPKEVVNALKKVESIERTFHSLETEFILPAQLDFATSSRALRGTSDVSATFPNLAFTSRNHPVRYYEQALSSLLQELDLIESHGDSTLRLKRRTVVSVIEKALEELEREVAGRWSARVSKETTESSEPTTRPAEASKSVHIPNVGGEPSCSDVDLPVIPEDLTPFTEGTIPALGPRSPEAHAPVDESQPEKINAGEATEAAEDDAAPSDNVSSEIIVPSTAIDVEPTSEPQPVSETPAAATQIESYVAEEPAKFQLVETHTSSSLSPSPETTIEDVPHDTSSDGDSDAFLFSQPSPPAFEEKVLRAKKRREVEIEDLGSDWEDIDEA</sequence>
<feature type="compositionally biased region" description="Basic and acidic residues" evidence="1">
    <location>
        <begin position="384"/>
        <end position="394"/>
    </location>
</feature>
<accession>A0A4Y7TY32</accession>
<dbReference type="OrthoDB" id="333905at2759"/>
<feature type="region of interest" description="Disordered" evidence="1">
    <location>
        <begin position="379"/>
        <end position="399"/>
    </location>
</feature>
<feature type="region of interest" description="Disordered" evidence="1">
    <location>
        <begin position="239"/>
        <end position="274"/>
    </location>
</feature>
<feature type="region of interest" description="Disordered" evidence="1">
    <location>
        <begin position="156"/>
        <end position="221"/>
    </location>
</feature>
<comment type="caution">
    <text evidence="3">The sequence shown here is derived from an EMBL/GenBank/DDBJ whole genome shotgun (WGS) entry which is preliminary data.</text>
</comment>
<evidence type="ECO:0000259" key="2">
    <source>
        <dbReference type="Pfam" id="PF02179"/>
    </source>
</evidence>
<feature type="compositionally biased region" description="Low complexity" evidence="1">
    <location>
        <begin position="657"/>
        <end position="670"/>
    </location>
</feature>
<name>A0A4Y7TY32_COPMI</name>
<feature type="region of interest" description="Disordered" evidence="1">
    <location>
        <begin position="308"/>
        <end position="336"/>
    </location>
</feature>
<dbReference type="SUPFAM" id="SSF63491">
    <property type="entry name" value="BAG domain"/>
    <property type="match status" value="1"/>
</dbReference>
<dbReference type="Proteomes" id="UP000298030">
    <property type="component" value="Unassembled WGS sequence"/>
</dbReference>
<protein>
    <recommendedName>
        <fullName evidence="2">BAG domain-containing protein</fullName>
    </recommendedName>
</protein>
<gene>
    <name evidence="3" type="ORF">FA13DRAFT_1770106</name>
</gene>
<evidence type="ECO:0000313" key="3">
    <source>
        <dbReference type="EMBL" id="TEB39086.1"/>
    </source>
</evidence>
<feature type="domain" description="BAG" evidence="2">
    <location>
        <begin position="463"/>
        <end position="507"/>
    </location>
</feature>
<dbReference type="InterPro" id="IPR003103">
    <property type="entry name" value="BAG_domain"/>
</dbReference>
<reference evidence="3 4" key="1">
    <citation type="journal article" date="2019" name="Nat. Ecol. Evol.">
        <title>Megaphylogeny resolves global patterns of mushroom evolution.</title>
        <authorList>
            <person name="Varga T."/>
            <person name="Krizsan K."/>
            <person name="Foldi C."/>
            <person name="Dima B."/>
            <person name="Sanchez-Garcia M."/>
            <person name="Sanchez-Ramirez S."/>
            <person name="Szollosi G.J."/>
            <person name="Szarkandi J.G."/>
            <person name="Papp V."/>
            <person name="Albert L."/>
            <person name="Andreopoulos W."/>
            <person name="Angelini C."/>
            <person name="Antonin V."/>
            <person name="Barry K.W."/>
            <person name="Bougher N.L."/>
            <person name="Buchanan P."/>
            <person name="Buyck B."/>
            <person name="Bense V."/>
            <person name="Catcheside P."/>
            <person name="Chovatia M."/>
            <person name="Cooper J."/>
            <person name="Damon W."/>
            <person name="Desjardin D."/>
            <person name="Finy P."/>
            <person name="Geml J."/>
            <person name="Haridas S."/>
            <person name="Hughes K."/>
            <person name="Justo A."/>
            <person name="Karasinski D."/>
            <person name="Kautmanova I."/>
            <person name="Kiss B."/>
            <person name="Kocsube S."/>
            <person name="Kotiranta H."/>
            <person name="LaButti K.M."/>
            <person name="Lechner B.E."/>
            <person name="Liimatainen K."/>
            <person name="Lipzen A."/>
            <person name="Lukacs Z."/>
            <person name="Mihaltcheva S."/>
            <person name="Morgado L.N."/>
            <person name="Niskanen T."/>
            <person name="Noordeloos M.E."/>
            <person name="Ohm R.A."/>
            <person name="Ortiz-Santana B."/>
            <person name="Ovrebo C."/>
            <person name="Racz N."/>
            <person name="Riley R."/>
            <person name="Savchenko A."/>
            <person name="Shiryaev A."/>
            <person name="Soop K."/>
            <person name="Spirin V."/>
            <person name="Szebenyi C."/>
            <person name="Tomsovsky M."/>
            <person name="Tulloss R.E."/>
            <person name="Uehling J."/>
            <person name="Grigoriev I.V."/>
            <person name="Vagvolgyi C."/>
            <person name="Papp T."/>
            <person name="Martin F.M."/>
            <person name="Miettinen O."/>
            <person name="Hibbett D.S."/>
            <person name="Nagy L.G."/>
        </authorList>
    </citation>
    <scope>NUCLEOTIDE SEQUENCE [LARGE SCALE GENOMIC DNA]</scope>
    <source>
        <strain evidence="3 4">FP101781</strain>
    </source>
</reference>
<keyword evidence="4" id="KW-1185">Reference proteome</keyword>
<dbReference type="GO" id="GO:0051087">
    <property type="term" value="F:protein-folding chaperone binding"/>
    <property type="evidence" value="ECO:0007669"/>
    <property type="project" value="InterPro"/>
</dbReference>
<evidence type="ECO:0000256" key="1">
    <source>
        <dbReference type="SAM" id="MobiDB-lite"/>
    </source>
</evidence>